<name>A0A3S5AL69_9PLAT</name>
<evidence type="ECO:0000313" key="2">
    <source>
        <dbReference type="EMBL" id="VEL32193.1"/>
    </source>
</evidence>
<proteinExistence type="predicted"/>
<comment type="caution">
    <text evidence="2">The sequence shown here is derived from an EMBL/GenBank/DDBJ whole genome shotgun (WGS) entry which is preliminary data.</text>
</comment>
<gene>
    <name evidence="2" type="ORF">PXEA_LOCUS25633</name>
</gene>
<organism evidence="2 3">
    <name type="scientific">Protopolystoma xenopodis</name>
    <dbReference type="NCBI Taxonomy" id="117903"/>
    <lineage>
        <taxon>Eukaryota</taxon>
        <taxon>Metazoa</taxon>
        <taxon>Spiralia</taxon>
        <taxon>Lophotrochozoa</taxon>
        <taxon>Platyhelminthes</taxon>
        <taxon>Monogenea</taxon>
        <taxon>Polyopisthocotylea</taxon>
        <taxon>Polystomatidea</taxon>
        <taxon>Polystomatidae</taxon>
        <taxon>Protopolystoma</taxon>
    </lineage>
</organism>
<evidence type="ECO:0000256" key="1">
    <source>
        <dbReference type="SAM" id="MobiDB-lite"/>
    </source>
</evidence>
<feature type="compositionally biased region" description="Basic and acidic residues" evidence="1">
    <location>
        <begin position="40"/>
        <end position="51"/>
    </location>
</feature>
<keyword evidence="3" id="KW-1185">Reference proteome</keyword>
<dbReference type="Proteomes" id="UP000784294">
    <property type="component" value="Unassembled WGS sequence"/>
</dbReference>
<evidence type="ECO:0000313" key="3">
    <source>
        <dbReference type="Proteomes" id="UP000784294"/>
    </source>
</evidence>
<feature type="compositionally biased region" description="Basic and acidic residues" evidence="1">
    <location>
        <begin position="60"/>
        <end position="70"/>
    </location>
</feature>
<protein>
    <submittedName>
        <fullName evidence="2">Uncharacterized protein</fullName>
    </submittedName>
</protein>
<feature type="region of interest" description="Disordered" evidence="1">
    <location>
        <begin position="40"/>
        <end position="72"/>
    </location>
</feature>
<accession>A0A3S5AL69</accession>
<dbReference type="EMBL" id="CAAALY010131317">
    <property type="protein sequence ID" value="VEL32193.1"/>
    <property type="molecule type" value="Genomic_DNA"/>
</dbReference>
<reference evidence="2" key="1">
    <citation type="submission" date="2018-11" db="EMBL/GenBank/DDBJ databases">
        <authorList>
            <consortium name="Pathogen Informatics"/>
        </authorList>
    </citation>
    <scope>NUCLEOTIDE SEQUENCE</scope>
</reference>
<dbReference type="AlphaFoldDB" id="A0A3S5AL69"/>
<sequence>MEISSSLRQVDMESACSGTWTVYPGLAKTADQEEVTRQEELQRMSHKKEASPCRQPVDALNHELPDDGGLHTRRRETNLVSARIWHKTECEGERYDASKYNKIVCLVVIITK</sequence>